<dbReference type="AlphaFoldDB" id="A0A4U1GM45"/>
<evidence type="ECO:0000313" key="1">
    <source>
        <dbReference type="EMBL" id="TKC64103.1"/>
    </source>
</evidence>
<dbReference type="EMBL" id="SWDX01000002">
    <property type="protein sequence ID" value="TKC64103.1"/>
    <property type="molecule type" value="Genomic_DNA"/>
</dbReference>
<proteinExistence type="predicted"/>
<comment type="caution">
    <text evidence="1">The sequence shown here is derived from an EMBL/GenBank/DDBJ whole genome shotgun (WGS) entry which is preliminary data.</text>
</comment>
<name>A0A4U1GM45_9SPHI</name>
<dbReference type="RefSeq" id="WP_136879641.1">
    <property type="nucleotide sequence ID" value="NZ_SWDX01000002.1"/>
</dbReference>
<organism evidence="1 2">
    <name type="scientific">Pedobacter hiemivivus</name>
    <dbReference type="NCBI Taxonomy" id="2530454"/>
    <lineage>
        <taxon>Bacteria</taxon>
        <taxon>Pseudomonadati</taxon>
        <taxon>Bacteroidota</taxon>
        <taxon>Sphingobacteriia</taxon>
        <taxon>Sphingobacteriales</taxon>
        <taxon>Sphingobacteriaceae</taxon>
        <taxon>Pedobacter</taxon>
    </lineage>
</organism>
<sequence length="63" mass="7260">MARINNGILGGMHSNADPVEGYVKYGVAHLREKKRKRTTPQPQEKEFKTIMFRACSYRVGETY</sequence>
<reference evidence="1 2" key="1">
    <citation type="submission" date="2019-04" db="EMBL/GenBank/DDBJ databases">
        <title>Pedobacter sp. RP-1-16 sp. nov., isolated from Arctic soil.</title>
        <authorList>
            <person name="Dahal R.H."/>
            <person name="Kim D.-U."/>
        </authorList>
    </citation>
    <scope>NUCLEOTIDE SEQUENCE [LARGE SCALE GENOMIC DNA]</scope>
    <source>
        <strain evidence="1 2">RP-1-16</strain>
    </source>
</reference>
<accession>A0A4U1GM45</accession>
<protein>
    <submittedName>
        <fullName evidence="1">Uncharacterized protein</fullName>
    </submittedName>
</protein>
<gene>
    <name evidence="1" type="ORF">FBD94_07125</name>
</gene>
<evidence type="ECO:0000313" key="2">
    <source>
        <dbReference type="Proteomes" id="UP000309594"/>
    </source>
</evidence>
<dbReference type="Proteomes" id="UP000309594">
    <property type="component" value="Unassembled WGS sequence"/>
</dbReference>